<dbReference type="EMBL" id="JABENB010000001">
    <property type="protein sequence ID" value="NNG39117.1"/>
    <property type="molecule type" value="Genomic_DNA"/>
</dbReference>
<dbReference type="GO" id="GO:0016787">
    <property type="term" value="F:hydrolase activity"/>
    <property type="evidence" value="ECO:0007669"/>
    <property type="project" value="UniProtKB-KW"/>
</dbReference>
<dbReference type="Gene3D" id="3.90.79.10">
    <property type="entry name" value="Nucleoside Triphosphate Pyrophosphohydrolase"/>
    <property type="match status" value="1"/>
</dbReference>
<dbReference type="PANTHER" id="PTHR43736">
    <property type="entry name" value="ADP-RIBOSE PYROPHOSPHATASE"/>
    <property type="match status" value="1"/>
</dbReference>
<dbReference type="PROSITE" id="PS00893">
    <property type="entry name" value="NUDIX_BOX"/>
    <property type="match status" value="1"/>
</dbReference>
<dbReference type="PROSITE" id="PS51462">
    <property type="entry name" value="NUDIX"/>
    <property type="match status" value="1"/>
</dbReference>
<keyword evidence="5" id="KW-1185">Reference proteome</keyword>
<dbReference type="Pfam" id="PF00293">
    <property type="entry name" value="NUDIX"/>
    <property type="match status" value="1"/>
</dbReference>
<evidence type="ECO:0000259" key="3">
    <source>
        <dbReference type="PROSITE" id="PS51462"/>
    </source>
</evidence>
<dbReference type="InterPro" id="IPR020084">
    <property type="entry name" value="NUDIX_hydrolase_CS"/>
</dbReference>
<dbReference type="SUPFAM" id="SSF55811">
    <property type="entry name" value="Nudix"/>
    <property type="match status" value="1"/>
</dbReference>
<feature type="domain" description="Nudix hydrolase" evidence="3">
    <location>
        <begin position="4"/>
        <end position="132"/>
    </location>
</feature>
<gene>
    <name evidence="4" type="ORF">HJ588_07495</name>
</gene>
<dbReference type="AlphaFoldDB" id="A0A849AGX9"/>
<evidence type="ECO:0000256" key="2">
    <source>
        <dbReference type="ARBA" id="ARBA00022801"/>
    </source>
</evidence>
<dbReference type="InterPro" id="IPR015797">
    <property type="entry name" value="NUDIX_hydrolase-like_dom_sf"/>
</dbReference>
<organism evidence="4 5">
    <name type="scientific">Flexivirga aerilata</name>
    <dbReference type="NCBI Taxonomy" id="1656889"/>
    <lineage>
        <taxon>Bacteria</taxon>
        <taxon>Bacillati</taxon>
        <taxon>Actinomycetota</taxon>
        <taxon>Actinomycetes</taxon>
        <taxon>Micrococcales</taxon>
        <taxon>Dermacoccaceae</taxon>
        <taxon>Flexivirga</taxon>
    </lineage>
</organism>
<dbReference type="Proteomes" id="UP000557772">
    <property type="component" value="Unassembled WGS sequence"/>
</dbReference>
<comment type="caution">
    <text evidence="4">The sequence shown here is derived from an EMBL/GenBank/DDBJ whole genome shotgun (WGS) entry which is preliminary data.</text>
</comment>
<dbReference type="PANTHER" id="PTHR43736:SF1">
    <property type="entry name" value="DIHYDRONEOPTERIN TRIPHOSPHATE DIPHOSPHATASE"/>
    <property type="match status" value="1"/>
</dbReference>
<evidence type="ECO:0000256" key="1">
    <source>
        <dbReference type="ARBA" id="ARBA00005582"/>
    </source>
</evidence>
<reference evidence="4 5" key="1">
    <citation type="submission" date="2020-05" db="EMBL/GenBank/DDBJ databases">
        <title>Flexivirga sp. ID2601S isolated from air conditioner.</title>
        <authorList>
            <person name="Kim D.H."/>
        </authorList>
    </citation>
    <scope>NUCLEOTIDE SEQUENCE [LARGE SCALE GENOMIC DNA]</scope>
    <source>
        <strain evidence="4 5">ID2601S</strain>
    </source>
</reference>
<keyword evidence="2" id="KW-0378">Hydrolase</keyword>
<sequence length="142" mass="15080">MTAAPTVTVSAVVLRDDAGRVLTVRKHGSERFQLPGGKPEPGEDAATAAVRETAEEVGAVLCPEHLTLLGVWRAPAANEAGHEVHGTVYLHPPAPITGASAEIAELRWQPVETIPADLAPLLALHVFPALRDDHRTPVRSED</sequence>
<name>A0A849AGX9_9MICO</name>
<protein>
    <submittedName>
        <fullName evidence="4">NUDIX domain-containing protein</fullName>
    </submittedName>
</protein>
<dbReference type="RefSeq" id="WP_171153595.1">
    <property type="nucleotide sequence ID" value="NZ_JABENB010000001.1"/>
</dbReference>
<dbReference type="InterPro" id="IPR000086">
    <property type="entry name" value="NUDIX_hydrolase_dom"/>
</dbReference>
<evidence type="ECO:0000313" key="5">
    <source>
        <dbReference type="Proteomes" id="UP000557772"/>
    </source>
</evidence>
<comment type="similarity">
    <text evidence="1">Belongs to the Nudix hydrolase family.</text>
</comment>
<dbReference type="CDD" id="cd04690">
    <property type="entry name" value="NUDIX_Hydrolase"/>
    <property type="match status" value="1"/>
</dbReference>
<accession>A0A849AGX9</accession>
<proteinExistence type="inferred from homology"/>
<evidence type="ECO:0000313" key="4">
    <source>
        <dbReference type="EMBL" id="NNG39117.1"/>
    </source>
</evidence>